<feature type="compositionally biased region" description="Basic and acidic residues" evidence="1">
    <location>
        <begin position="1"/>
        <end position="17"/>
    </location>
</feature>
<evidence type="ECO:0000256" key="1">
    <source>
        <dbReference type="SAM" id="MobiDB-lite"/>
    </source>
</evidence>
<protein>
    <submittedName>
        <fullName evidence="2">Uncharacterized protein</fullName>
    </submittedName>
</protein>
<reference evidence="2 3" key="1">
    <citation type="submission" date="2018-01" db="EMBL/GenBank/DDBJ databases">
        <title>Genomic Encyclopedia of Type Strains, Phase III (KMG-III): the genomes of soil and plant-associated and newly described type strains.</title>
        <authorList>
            <person name="Whitman W."/>
        </authorList>
    </citation>
    <scope>NUCLEOTIDE SEQUENCE [LARGE SCALE GENOMIC DNA]</scope>
    <source>
        <strain evidence="2 3">1131</strain>
    </source>
</reference>
<evidence type="ECO:0000313" key="2">
    <source>
        <dbReference type="EMBL" id="POR56798.1"/>
    </source>
</evidence>
<dbReference type="AlphaFoldDB" id="A0A2S4MPU5"/>
<feature type="compositionally biased region" description="Basic and acidic residues" evidence="1">
    <location>
        <begin position="54"/>
        <end position="64"/>
    </location>
</feature>
<feature type="region of interest" description="Disordered" evidence="1">
    <location>
        <begin position="1"/>
        <end position="64"/>
    </location>
</feature>
<name>A0A2S4MPU5_9HYPH</name>
<organism evidence="2 3">
    <name type="scientific">Bosea psychrotolerans</name>
    <dbReference type="NCBI Taxonomy" id="1871628"/>
    <lineage>
        <taxon>Bacteria</taxon>
        <taxon>Pseudomonadati</taxon>
        <taxon>Pseudomonadota</taxon>
        <taxon>Alphaproteobacteria</taxon>
        <taxon>Hyphomicrobiales</taxon>
        <taxon>Boseaceae</taxon>
        <taxon>Bosea</taxon>
    </lineage>
</organism>
<accession>A0A2S4MPU5</accession>
<gene>
    <name evidence="2" type="ORF">CYD53_101320</name>
</gene>
<sequence>MIRFKTIEPDKAEKPADKPVAAPPAVVAPEPATDDEEPAAKPKGMTRKTPLRAKRQEAAPLFDK</sequence>
<evidence type="ECO:0000313" key="3">
    <source>
        <dbReference type="Proteomes" id="UP000236919"/>
    </source>
</evidence>
<feature type="compositionally biased region" description="Basic residues" evidence="1">
    <location>
        <begin position="44"/>
        <end position="53"/>
    </location>
</feature>
<dbReference type="Proteomes" id="UP000236919">
    <property type="component" value="Unassembled WGS sequence"/>
</dbReference>
<comment type="caution">
    <text evidence="2">The sequence shown here is derived from an EMBL/GenBank/DDBJ whole genome shotgun (WGS) entry which is preliminary data.</text>
</comment>
<dbReference type="EMBL" id="PQFZ01000001">
    <property type="protein sequence ID" value="POR56798.1"/>
    <property type="molecule type" value="Genomic_DNA"/>
</dbReference>
<feature type="compositionally biased region" description="Low complexity" evidence="1">
    <location>
        <begin position="18"/>
        <end position="31"/>
    </location>
</feature>
<keyword evidence="3" id="KW-1185">Reference proteome</keyword>
<proteinExistence type="predicted"/>
<dbReference type="RefSeq" id="WP_103716370.1">
    <property type="nucleotide sequence ID" value="NZ_PQFZ01000001.1"/>
</dbReference>